<proteinExistence type="predicted"/>
<evidence type="ECO:0000259" key="2">
    <source>
        <dbReference type="Pfam" id="PF07435"/>
    </source>
</evidence>
<dbReference type="Gene3D" id="3.10.450.310">
    <property type="match status" value="1"/>
</dbReference>
<dbReference type="Gene3D" id="3.30.310.160">
    <property type="entry name" value="YycH protein, domain 2"/>
    <property type="match status" value="1"/>
</dbReference>
<gene>
    <name evidence="3" type="ORF">E4U82_14885</name>
</gene>
<reference evidence="3 4" key="1">
    <citation type="submission" date="2019-03" db="EMBL/GenBank/DDBJ databases">
        <title>Genome sequence of Lentibacillus salicampi ATCC BAA-719.</title>
        <authorList>
            <person name="Maclea K.S."/>
            <person name="Simoes Junior M."/>
        </authorList>
    </citation>
    <scope>NUCLEOTIDE SEQUENCE [LARGE SCALE GENOMIC DNA]</scope>
    <source>
        <strain evidence="3 4">ATCC BAA-719</strain>
    </source>
</reference>
<dbReference type="CDD" id="cd15787">
    <property type="entry name" value="YycH_N"/>
    <property type="match status" value="1"/>
</dbReference>
<evidence type="ECO:0000313" key="4">
    <source>
        <dbReference type="Proteomes" id="UP000298484"/>
    </source>
</evidence>
<keyword evidence="1" id="KW-1133">Transmembrane helix</keyword>
<dbReference type="OrthoDB" id="2382185at2"/>
<keyword evidence="1" id="KW-0472">Membrane</keyword>
<keyword evidence="1" id="KW-0812">Transmembrane</keyword>
<organism evidence="3 4">
    <name type="scientific">Lentibacillus salicampi</name>
    <dbReference type="NCBI Taxonomy" id="175306"/>
    <lineage>
        <taxon>Bacteria</taxon>
        <taxon>Bacillati</taxon>
        <taxon>Bacillota</taxon>
        <taxon>Bacilli</taxon>
        <taxon>Bacillales</taxon>
        <taxon>Bacillaceae</taxon>
        <taxon>Lentibacillus</taxon>
    </lineage>
</organism>
<feature type="transmembrane region" description="Helical" evidence="1">
    <location>
        <begin position="9"/>
        <end position="28"/>
    </location>
</feature>
<evidence type="ECO:0000313" key="3">
    <source>
        <dbReference type="EMBL" id="TFJ91983.1"/>
    </source>
</evidence>
<dbReference type="InterPro" id="IPR042274">
    <property type="entry name" value="YycH/YycI_2"/>
</dbReference>
<dbReference type="InterPro" id="IPR009996">
    <property type="entry name" value="YycH"/>
</dbReference>
<sequence>MQLETVKSFILWVLVGASLLLTFTLWSYRPEMEQSENFVEDRTDLGGTEETQNTLIEPTSIIFQSSSQYFGFTDPGERQSLYEDMQNWSLYDFRTTKGNGPPSEDNQVEIIFPDAIPMEMAANLFTFNEDVQMPSWGFERIFMTFNQDSNTMNVIFLSEDGGKQATAVVNNSEKYALLWEYLTTFEGLTDYLRVKGAPERIYIPNQPKNIGTKSIAVQTIDSQTMVDTLFSDPDIVSRNRIRENEIYFTDNARGIMQVYPHRRTAEFQNPLQSSNETQLKPSVLVEQSRLNINDHRGWTNDYRLSDIAINAATNKIRYQMYYEGYPVFGSNYSSIIEQQYRESELIQYNRPLFKLANYLGGDDSSDLMSGKSVIERLENSDTYNMDNVYDIQNGYDLTYRSEADAVTLEPAWFVDYNGTWQKMKFNHGHPQQEGGS</sequence>
<accession>A0A4Y9A893</accession>
<evidence type="ECO:0000256" key="1">
    <source>
        <dbReference type="SAM" id="Phobius"/>
    </source>
</evidence>
<keyword evidence="4" id="KW-1185">Reference proteome</keyword>
<protein>
    <recommendedName>
        <fullName evidence="2">Regulatory protein YycH domain-containing protein</fullName>
    </recommendedName>
</protein>
<dbReference type="AlphaFoldDB" id="A0A4Y9A893"/>
<feature type="domain" description="Regulatory protein YycH" evidence="2">
    <location>
        <begin position="4"/>
        <end position="427"/>
    </location>
</feature>
<dbReference type="RefSeq" id="WP_135110947.1">
    <property type="nucleotide sequence ID" value="NZ_SRHY01000033.1"/>
</dbReference>
<dbReference type="Pfam" id="PF07435">
    <property type="entry name" value="YycH"/>
    <property type="match status" value="1"/>
</dbReference>
<name>A0A4Y9A893_9BACI</name>
<dbReference type="Proteomes" id="UP000298484">
    <property type="component" value="Unassembled WGS sequence"/>
</dbReference>
<dbReference type="EMBL" id="SRHY01000033">
    <property type="protein sequence ID" value="TFJ91983.1"/>
    <property type="molecule type" value="Genomic_DNA"/>
</dbReference>
<comment type="caution">
    <text evidence="3">The sequence shown here is derived from an EMBL/GenBank/DDBJ whole genome shotgun (WGS) entry which is preliminary data.</text>
</comment>